<evidence type="ECO:0000313" key="5">
    <source>
        <dbReference type="EMBL" id="NED97610.1"/>
    </source>
</evidence>
<keyword evidence="2" id="KW-0238">DNA-binding</keyword>
<keyword evidence="6" id="KW-1185">Reference proteome</keyword>
<protein>
    <submittedName>
        <fullName evidence="5">Helix-turn-helix transcriptional regulator</fullName>
    </submittedName>
</protein>
<accession>A0A6N9YRP4</accession>
<gene>
    <name evidence="5" type="ORF">G1H11_20125</name>
</gene>
<dbReference type="InterPro" id="IPR036388">
    <property type="entry name" value="WH-like_DNA-bd_sf"/>
</dbReference>
<name>A0A6N9YRP4_9ACTN</name>
<dbReference type="PANTHER" id="PTHR44688:SF16">
    <property type="entry name" value="DNA-BINDING TRANSCRIPTIONAL ACTIVATOR DEVR_DOSR"/>
    <property type="match status" value="1"/>
</dbReference>
<dbReference type="PRINTS" id="PR00038">
    <property type="entry name" value="HTHLUXR"/>
</dbReference>
<organism evidence="5 6">
    <name type="scientific">Phytoactinopolyspora alkaliphila</name>
    <dbReference type="NCBI Taxonomy" id="1783498"/>
    <lineage>
        <taxon>Bacteria</taxon>
        <taxon>Bacillati</taxon>
        <taxon>Actinomycetota</taxon>
        <taxon>Actinomycetes</taxon>
        <taxon>Jiangellales</taxon>
        <taxon>Jiangellaceae</taxon>
        <taxon>Phytoactinopolyspora</taxon>
    </lineage>
</organism>
<dbReference type="EMBL" id="JAAGOB010000012">
    <property type="protein sequence ID" value="NED97610.1"/>
    <property type="molecule type" value="Genomic_DNA"/>
</dbReference>
<feature type="domain" description="HTH luxR-type" evidence="4">
    <location>
        <begin position="133"/>
        <end position="198"/>
    </location>
</feature>
<evidence type="ECO:0000256" key="2">
    <source>
        <dbReference type="ARBA" id="ARBA00023125"/>
    </source>
</evidence>
<dbReference type="GO" id="GO:0003677">
    <property type="term" value="F:DNA binding"/>
    <property type="evidence" value="ECO:0007669"/>
    <property type="project" value="UniProtKB-KW"/>
</dbReference>
<dbReference type="InterPro" id="IPR016032">
    <property type="entry name" value="Sig_transdc_resp-reg_C-effctor"/>
</dbReference>
<keyword evidence="3" id="KW-0804">Transcription</keyword>
<dbReference type="SMART" id="SM00421">
    <property type="entry name" value="HTH_LUXR"/>
    <property type="match status" value="1"/>
</dbReference>
<keyword evidence="1" id="KW-0805">Transcription regulation</keyword>
<evidence type="ECO:0000256" key="3">
    <source>
        <dbReference type="ARBA" id="ARBA00023163"/>
    </source>
</evidence>
<evidence type="ECO:0000313" key="6">
    <source>
        <dbReference type="Proteomes" id="UP000469185"/>
    </source>
</evidence>
<dbReference type="GO" id="GO:0006355">
    <property type="term" value="P:regulation of DNA-templated transcription"/>
    <property type="evidence" value="ECO:0007669"/>
    <property type="project" value="InterPro"/>
</dbReference>
<sequence length="213" mass="22974">MSGNAVLSAALAAALAVVGWRAIRVVTEGHLAAAGDERAPTGRFVLVADTEGRLPDVRPVLARQRHMGIVAVATRAALTSLADVVERFGPVTVADAEQPLTALVRTLDRALRRIEPVPEPVPLAESLRAREEEARRFEALTSRELDMLSALLAGQSAAEIAARELVSLPTVRSHIHAVLTKLRVSSQVAAVALTYRSCREAPVLEQMRRIQQF</sequence>
<dbReference type="Gene3D" id="1.10.10.10">
    <property type="entry name" value="Winged helix-like DNA-binding domain superfamily/Winged helix DNA-binding domain"/>
    <property type="match status" value="1"/>
</dbReference>
<proteinExistence type="predicted"/>
<dbReference type="InterPro" id="IPR000792">
    <property type="entry name" value="Tscrpt_reg_LuxR_C"/>
</dbReference>
<dbReference type="PANTHER" id="PTHR44688">
    <property type="entry name" value="DNA-BINDING TRANSCRIPTIONAL ACTIVATOR DEVR_DOSR"/>
    <property type="match status" value="1"/>
</dbReference>
<dbReference type="Pfam" id="PF00196">
    <property type="entry name" value="GerE"/>
    <property type="match status" value="1"/>
</dbReference>
<dbReference type="SUPFAM" id="SSF46894">
    <property type="entry name" value="C-terminal effector domain of the bipartite response regulators"/>
    <property type="match status" value="1"/>
</dbReference>
<evidence type="ECO:0000259" key="4">
    <source>
        <dbReference type="PROSITE" id="PS50043"/>
    </source>
</evidence>
<dbReference type="Proteomes" id="UP000469185">
    <property type="component" value="Unassembled WGS sequence"/>
</dbReference>
<comment type="caution">
    <text evidence="5">The sequence shown here is derived from an EMBL/GenBank/DDBJ whole genome shotgun (WGS) entry which is preliminary data.</text>
</comment>
<dbReference type="RefSeq" id="WP_163820379.1">
    <property type="nucleotide sequence ID" value="NZ_JAAGOB010000012.1"/>
</dbReference>
<dbReference type="PROSITE" id="PS50043">
    <property type="entry name" value="HTH_LUXR_2"/>
    <property type="match status" value="1"/>
</dbReference>
<reference evidence="5 6" key="1">
    <citation type="submission" date="2020-02" db="EMBL/GenBank/DDBJ databases">
        <authorList>
            <person name="Li X.-J."/>
            <person name="Feng X.-M."/>
        </authorList>
    </citation>
    <scope>NUCLEOTIDE SEQUENCE [LARGE SCALE GENOMIC DNA]</scope>
    <source>
        <strain evidence="5 6">CGMCC 4.7225</strain>
    </source>
</reference>
<dbReference type="AlphaFoldDB" id="A0A6N9YRP4"/>
<evidence type="ECO:0000256" key="1">
    <source>
        <dbReference type="ARBA" id="ARBA00023015"/>
    </source>
</evidence>